<dbReference type="Gene3D" id="3.40.50.1010">
    <property type="entry name" value="5'-nuclease"/>
    <property type="match status" value="1"/>
</dbReference>
<sequence length="206" mass="23415">MQTNVYVDGFNLYYGSIRKTPYKWLNLERLCELLLPRNEIHRVRYFTALVQDSPDDRTKSQRQQTFIRALETLPTVSVHYGSFLSSRVRMPLATPQGWQRTAEVIKTEEKGSDVNLASLLLADAFRGDFEVAAVMSNDSDLVLPIQIVTKELRLPVGLLNPHPKFSVELSKVATFKRSIRKGPLAASQFPDVLRDARGEIRKPAGW</sequence>
<keyword evidence="3" id="KW-1185">Reference proteome</keyword>
<evidence type="ECO:0000259" key="1">
    <source>
        <dbReference type="Pfam" id="PF01936"/>
    </source>
</evidence>
<dbReference type="Proteomes" id="UP000254134">
    <property type="component" value="Unassembled WGS sequence"/>
</dbReference>
<comment type="caution">
    <text evidence="2">The sequence shown here is derived from an EMBL/GenBank/DDBJ whole genome shotgun (WGS) entry which is preliminary data.</text>
</comment>
<dbReference type="OrthoDB" id="9809421at2"/>
<gene>
    <name evidence="2" type="ORF">Gocc_1250</name>
</gene>
<dbReference type="GO" id="GO:0004540">
    <property type="term" value="F:RNA nuclease activity"/>
    <property type="evidence" value="ECO:0007669"/>
    <property type="project" value="InterPro"/>
</dbReference>
<dbReference type="EMBL" id="QQZY01000002">
    <property type="protein sequence ID" value="RDI75452.1"/>
    <property type="molecule type" value="Genomic_DNA"/>
</dbReference>
<reference evidence="2 3" key="1">
    <citation type="submission" date="2018-07" db="EMBL/GenBank/DDBJ databases">
        <title>High-quality-draft genome sequence of Gaiella occulta.</title>
        <authorList>
            <person name="Severino R."/>
            <person name="Froufe H.J.C."/>
            <person name="Rainey F.A."/>
            <person name="Barroso C."/>
            <person name="Albuquerque L."/>
            <person name="Lobo-Da-Cunha A."/>
            <person name="Da Costa M.S."/>
            <person name="Egas C."/>
        </authorList>
    </citation>
    <scope>NUCLEOTIDE SEQUENCE [LARGE SCALE GENOMIC DNA]</scope>
    <source>
        <strain evidence="2 3">F2-233</strain>
    </source>
</reference>
<dbReference type="Pfam" id="PF01936">
    <property type="entry name" value="NYN"/>
    <property type="match status" value="1"/>
</dbReference>
<reference evidence="3" key="2">
    <citation type="journal article" date="2019" name="MicrobiologyOpen">
        <title>High-quality draft genome sequence of Gaiella occulta isolated from a 150 meter deep mineral water borehole and comparison with the genome sequences of other deep-branching lineages of the phylum Actinobacteria.</title>
        <authorList>
            <person name="Severino R."/>
            <person name="Froufe H.J.C."/>
            <person name="Barroso C."/>
            <person name="Albuquerque L."/>
            <person name="Lobo-da-Cunha A."/>
            <person name="da Costa M.S."/>
            <person name="Egas C."/>
        </authorList>
    </citation>
    <scope>NUCLEOTIDE SEQUENCE [LARGE SCALE GENOMIC DNA]</scope>
    <source>
        <strain evidence="3">F2-233</strain>
    </source>
</reference>
<name>A0A7M2Z1B8_9ACTN</name>
<organism evidence="2 3">
    <name type="scientific">Gaiella occulta</name>
    <dbReference type="NCBI Taxonomy" id="1002870"/>
    <lineage>
        <taxon>Bacteria</taxon>
        <taxon>Bacillati</taxon>
        <taxon>Actinomycetota</taxon>
        <taxon>Thermoleophilia</taxon>
        <taxon>Gaiellales</taxon>
        <taxon>Gaiellaceae</taxon>
        <taxon>Gaiella</taxon>
    </lineage>
</organism>
<protein>
    <submittedName>
        <fullName evidence="2">NYN domain</fullName>
    </submittedName>
</protein>
<proteinExistence type="predicted"/>
<dbReference type="AlphaFoldDB" id="A0A7M2Z1B8"/>
<dbReference type="InterPro" id="IPR021139">
    <property type="entry name" value="NYN"/>
</dbReference>
<evidence type="ECO:0000313" key="3">
    <source>
        <dbReference type="Proteomes" id="UP000254134"/>
    </source>
</evidence>
<accession>A0A7M2Z1B8</accession>
<dbReference type="CDD" id="cd18722">
    <property type="entry name" value="PIN_NicB-like"/>
    <property type="match status" value="1"/>
</dbReference>
<evidence type="ECO:0000313" key="2">
    <source>
        <dbReference type="EMBL" id="RDI75452.1"/>
    </source>
</evidence>
<feature type="domain" description="NYN" evidence="1">
    <location>
        <begin position="3"/>
        <end position="173"/>
    </location>
</feature>